<keyword evidence="2" id="KW-1185">Reference proteome</keyword>
<reference evidence="1" key="1">
    <citation type="submission" date="2018-11" db="EMBL/GenBank/DDBJ databases">
        <authorList>
            <consortium name="Pathogen Informatics"/>
        </authorList>
    </citation>
    <scope>NUCLEOTIDE SEQUENCE</scope>
</reference>
<proteinExistence type="predicted"/>
<gene>
    <name evidence="1" type="ORF">PXEA_LOCUS4906</name>
</gene>
<name>A0A3S5FCB4_9PLAT</name>
<organism evidence="1 2">
    <name type="scientific">Protopolystoma xenopodis</name>
    <dbReference type="NCBI Taxonomy" id="117903"/>
    <lineage>
        <taxon>Eukaryota</taxon>
        <taxon>Metazoa</taxon>
        <taxon>Spiralia</taxon>
        <taxon>Lophotrochozoa</taxon>
        <taxon>Platyhelminthes</taxon>
        <taxon>Monogenea</taxon>
        <taxon>Polyopisthocotylea</taxon>
        <taxon>Polystomatidea</taxon>
        <taxon>Polystomatidae</taxon>
        <taxon>Protopolystoma</taxon>
    </lineage>
</organism>
<accession>A0A3S5FCB4</accession>
<dbReference type="EMBL" id="CAAALY010011890">
    <property type="protein sequence ID" value="VEL11466.1"/>
    <property type="molecule type" value="Genomic_DNA"/>
</dbReference>
<dbReference type="Proteomes" id="UP000784294">
    <property type="component" value="Unassembled WGS sequence"/>
</dbReference>
<evidence type="ECO:0000313" key="1">
    <source>
        <dbReference type="EMBL" id="VEL11466.1"/>
    </source>
</evidence>
<dbReference type="AlphaFoldDB" id="A0A3S5FCB4"/>
<comment type="caution">
    <text evidence="1">The sequence shown here is derived from an EMBL/GenBank/DDBJ whole genome shotgun (WGS) entry which is preliminary data.</text>
</comment>
<sequence>MISVDTALSFAFIPQRNGSLQAQRSSPHLSPSSLSLLARSCSFQCQPNGKEPRGRFTRSSFRPETAVSFLLLYHCLLLLLLLLCPHETPGMKWPASASQAVGAQAPVQGVVWAGGVSMGGSVKGAVCLSVPVFLSVCETGPANGAPMGETRRTDAGICGVG</sequence>
<protein>
    <submittedName>
        <fullName evidence="1">Uncharacterized protein</fullName>
    </submittedName>
</protein>
<evidence type="ECO:0000313" key="2">
    <source>
        <dbReference type="Proteomes" id="UP000784294"/>
    </source>
</evidence>